<feature type="domain" description="DUF1731" evidence="3">
    <location>
        <begin position="415"/>
        <end position="462"/>
    </location>
</feature>
<protein>
    <submittedName>
        <fullName evidence="4">TIGR01777 family protein</fullName>
    </submittedName>
</protein>
<dbReference type="InterPro" id="IPR005031">
    <property type="entry name" value="COQ10_START"/>
</dbReference>
<dbReference type="PANTHER" id="PTHR11092">
    <property type="entry name" value="SUGAR NUCLEOTIDE EPIMERASE RELATED"/>
    <property type="match status" value="1"/>
</dbReference>
<feature type="domain" description="Coenzyme Q-binding protein COQ10 START" evidence="2">
    <location>
        <begin position="12"/>
        <end position="135"/>
    </location>
</feature>
<evidence type="ECO:0000313" key="4">
    <source>
        <dbReference type="EMBL" id="OIR12257.1"/>
    </source>
</evidence>
<dbReference type="Proteomes" id="UP000183403">
    <property type="component" value="Unassembled WGS sequence"/>
</dbReference>
<dbReference type="InterPro" id="IPR013549">
    <property type="entry name" value="DUF1731"/>
</dbReference>
<dbReference type="Gene3D" id="3.40.50.720">
    <property type="entry name" value="NAD(P)-binding Rossmann-like Domain"/>
    <property type="match status" value="1"/>
</dbReference>
<dbReference type="CDD" id="cd07820">
    <property type="entry name" value="SRPBCC_3"/>
    <property type="match status" value="1"/>
</dbReference>
<dbReference type="Pfam" id="PF01370">
    <property type="entry name" value="Epimerase"/>
    <property type="match status" value="1"/>
</dbReference>
<dbReference type="InterPro" id="IPR023393">
    <property type="entry name" value="START-like_dom_sf"/>
</dbReference>
<evidence type="ECO:0000259" key="2">
    <source>
        <dbReference type="Pfam" id="PF03364"/>
    </source>
</evidence>
<dbReference type="InterPro" id="IPR001509">
    <property type="entry name" value="Epimerase_deHydtase"/>
</dbReference>
<dbReference type="AlphaFoldDB" id="A0A1J5SUQ4"/>
<comment type="caution">
    <text evidence="4">The sequence shown here is derived from an EMBL/GenBank/DDBJ whole genome shotgun (WGS) entry which is preliminary data.</text>
</comment>
<dbReference type="EMBL" id="MIYV01000014">
    <property type="protein sequence ID" value="OIR12257.1"/>
    <property type="molecule type" value="Genomic_DNA"/>
</dbReference>
<proteinExistence type="predicted"/>
<reference evidence="4 5" key="1">
    <citation type="submission" date="2016-08" db="EMBL/GenBank/DDBJ databases">
        <title>New Insights into Marine Group III Euryarchaeota, from dark to light.</title>
        <authorList>
            <person name="Haro-Moreno J.M."/>
            <person name="Rodriguez-Valera F."/>
            <person name="Lopez-Garcia P."/>
            <person name="Moreira D."/>
            <person name="Martin-Cuadrado A.B."/>
        </authorList>
    </citation>
    <scope>NUCLEOTIDE SEQUENCE [LARGE SCALE GENOMIC DNA]</scope>
    <source>
        <strain evidence="4">CG-Epi6</strain>
    </source>
</reference>
<dbReference type="SUPFAM" id="SSF51735">
    <property type="entry name" value="NAD(P)-binding Rossmann-fold domains"/>
    <property type="match status" value="1"/>
</dbReference>
<dbReference type="PANTHER" id="PTHR11092:SF0">
    <property type="entry name" value="EPIMERASE FAMILY PROTEIN SDR39U1"/>
    <property type="match status" value="1"/>
</dbReference>
<accession>A0A1J5SUQ4</accession>
<dbReference type="SUPFAM" id="SSF55961">
    <property type="entry name" value="Bet v1-like"/>
    <property type="match status" value="1"/>
</dbReference>
<sequence length="472" mass="51987">MATSNFKSELEVPVPVDQLFSWHENPGAFERLTPPFDPVTIKKRKGGIDGGEVHIQMNLGPVPLTWVAKHHDYIKNKQFLDEQVSGPFASWEHQHLFEKIDSKSSKLIDEIDYKLPFGTLGNVFGGAFTRQKIDQMFAYRRNITKNDLISQSKYKGKSLDVVMTGGSGLIGTQLKAFLNTAGHSVENIVRGRPQKGELSWNLDNKTMSNLSGKDVVVHLAGEPISKPLGGMIPLPWTKWKRKEILESRVNGTKLISEHIASLNNPPKVLVCASAIGYYGDRGEDLLSEDEDNGNDYFSHVVKEWEKAAQPAIDAGIRVVFLRIAPVMSPLGGALQVLGNAAKLGSSPPVAGGKQWWSWVSVDDVVDAIHHSIITESLSGPVNVASPNPVRQGEWASILAKVIWGRFGKLTGLIPVPGFALKAILGEFGDVLALSSIKVDSSKLIDSGYKFRFNHLEDCFRHLLGKRTEENLQ</sequence>
<gene>
    <name evidence="4" type="ORF">BEU03_02340</name>
</gene>
<name>A0A1J5SUQ4_9ARCH</name>
<evidence type="ECO:0000313" key="5">
    <source>
        <dbReference type="Proteomes" id="UP000183403"/>
    </source>
</evidence>
<evidence type="ECO:0000259" key="1">
    <source>
        <dbReference type="Pfam" id="PF01370"/>
    </source>
</evidence>
<dbReference type="Gene3D" id="3.30.530.20">
    <property type="match status" value="1"/>
</dbReference>
<feature type="domain" description="NAD-dependent epimerase/dehydratase" evidence="1">
    <location>
        <begin position="161"/>
        <end position="372"/>
    </location>
</feature>
<dbReference type="NCBIfam" id="TIGR01777">
    <property type="entry name" value="yfcH"/>
    <property type="match status" value="1"/>
</dbReference>
<dbReference type="Pfam" id="PF03364">
    <property type="entry name" value="Polyketide_cyc"/>
    <property type="match status" value="1"/>
</dbReference>
<dbReference type="InterPro" id="IPR010099">
    <property type="entry name" value="SDR39U1"/>
</dbReference>
<dbReference type="InterPro" id="IPR036291">
    <property type="entry name" value="NAD(P)-bd_dom_sf"/>
</dbReference>
<organism evidence="4 5">
    <name type="scientific">Marine Group III euryarchaeote CG-Epi6</name>
    <dbReference type="NCBI Taxonomy" id="1889000"/>
    <lineage>
        <taxon>Archaea</taxon>
        <taxon>Methanobacteriati</taxon>
        <taxon>Thermoplasmatota</taxon>
        <taxon>Thermoplasmata</taxon>
        <taxon>Candidatus Thermoprofundales</taxon>
    </lineage>
</organism>
<evidence type="ECO:0000259" key="3">
    <source>
        <dbReference type="Pfam" id="PF08338"/>
    </source>
</evidence>
<dbReference type="Pfam" id="PF08338">
    <property type="entry name" value="DUF1731"/>
    <property type="match status" value="1"/>
</dbReference>